<dbReference type="Gene3D" id="1.10.1220.10">
    <property type="entry name" value="Met repressor-like"/>
    <property type="match status" value="1"/>
</dbReference>
<dbReference type="AlphaFoldDB" id="A0A2H0WM34"/>
<reference evidence="3" key="1">
    <citation type="submission" date="2017-09" db="EMBL/GenBank/DDBJ databases">
        <title>Depth-based differentiation of microbial function through sediment-hosted aquifers and enrichment of novel symbionts in the deep terrestrial subsurface.</title>
        <authorList>
            <person name="Probst A.J."/>
            <person name="Ladd B."/>
            <person name="Jarett J.K."/>
            <person name="Geller-Mcgrath D.E."/>
            <person name="Sieber C.M.K."/>
            <person name="Emerson J.B."/>
            <person name="Anantharaman K."/>
            <person name="Thomas B.C."/>
            <person name="Malmstrom R."/>
            <person name="Stieglmeier M."/>
            <person name="Klingl A."/>
            <person name="Woyke T."/>
            <person name="Ryan C.M."/>
            <person name="Banfield J.F."/>
        </authorList>
    </citation>
    <scope>NUCLEOTIDE SEQUENCE [LARGE SCALE GENOMIC DNA]</scope>
</reference>
<feature type="domain" description="Ribbon-helix-helix protein CopG" evidence="1">
    <location>
        <begin position="7"/>
        <end position="37"/>
    </location>
</feature>
<gene>
    <name evidence="2" type="ORF">COT67_00370</name>
</gene>
<accession>A0A2H0WM34</accession>
<protein>
    <recommendedName>
        <fullName evidence="1">Ribbon-helix-helix protein CopG domain-containing protein</fullName>
    </recommendedName>
</protein>
<dbReference type="Pfam" id="PF01402">
    <property type="entry name" value="RHH_1"/>
    <property type="match status" value="1"/>
</dbReference>
<dbReference type="GO" id="GO:0006355">
    <property type="term" value="P:regulation of DNA-templated transcription"/>
    <property type="evidence" value="ECO:0007669"/>
    <property type="project" value="InterPro"/>
</dbReference>
<proteinExistence type="predicted"/>
<dbReference type="InterPro" id="IPR002145">
    <property type="entry name" value="CopG"/>
</dbReference>
<dbReference type="Proteomes" id="UP000230353">
    <property type="component" value="Unassembled WGS sequence"/>
</dbReference>
<evidence type="ECO:0000259" key="1">
    <source>
        <dbReference type="Pfam" id="PF01402"/>
    </source>
</evidence>
<evidence type="ECO:0000313" key="3">
    <source>
        <dbReference type="Proteomes" id="UP000230353"/>
    </source>
</evidence>
<name>A0A2H0WM34_9BACT</name>
<dbReference type="EMBL" id="PEZL01000005">
    <property type="protein sequence ID" value="PIS13714.1"/>
    <property type="molecule type" value="Genomic_DNA"/>
</dbReference>
<dbReference type="InterPro" id="IPR013321">
    <property type="entry name" value="Arc_rbn_hlx_hlx"/>
</dbReference>
<dbReference type="CDD" id="cd22231">
    <property type="entry name" value="RHH_NikR_HicB-like"/>
    <property type="match status" value="1"/>
</dbReference>
<organism evidence="2 3">
    <name type="scientific">Candidatus Tagabacteria bacterium CG09_land_8_20_14_0_10_41_14</name>
    <dbReference type="NCBI Taxonomy" id="1975021"/>
    <lineage>
        <taxon>Bacteria</taxon>
        <taxon>Candidatus Tagaibacteriota</taxon>
    </lineage>
</organism>
<sequence length="74" mass="8993">MFNMRSVVNISLPKNMLKEVEKEVKAGNYASKSEFFRHVMRWWNTNKLAEELKEEREKFEQGDFKVLRSLRDLR</sequence>
<evidence type="ECO:0000313" key="2">
    <source>
        <dbReference type="EMBL" id="PIS13714.1"/>
    </source>
</evidence>
<dbReference type="InterPro" id="IPR010985">
    <property type="entry name" value="Ribbon_hlx_hlx"/>
</dbReference>
<dbReference type="SUPFAM" id="SSF47598">
    <property type="entry name" value="Ribbon-helix-helix"/>
    <property type="match status" value="1"/>
</dbReference>
<comment type="caution">
    <text evidence="2">The sequence shown here is derived from an EMBL/GenBank/DDBJ whole genome shotgun (WGS) entry which is preliminary data.</text>
</comment>